<reference evidence="9 10" key="1">
    <citation type="submission" date="2018-07" db="EMBL/GenBank/DDBJ databases">
        <title>Genome sequence of Nitratireductor thuwali#1536.</title>
        <authorList>
            <person name="Michoud G."/>
            <person name="Merlino G."/>
            <person name="Sefrji F.O."/>
            <person name="Daffonchio D."/>
        </authorList>
    </citation>
    <scope>NUCLEOTIDE SEQUENCE [LARGE SCALE GENOMIC DNA]</scope>
    <source>
        <strain evidence="10">Nit1536</strain>
    </source>
</reference>
<dbReference type="CDD" id="cd12797">
    <property type="entry name" value="M23_peptidase"/>
    <property type="match status" value="1"/>
</dbReference>
<feature type="domain" description="M23ase beta-sheet core" evidence="8">
    <location>
        <begin position="317"/>
        <end position="411"/>
    </location>
</feature>
<keyword evidence="10" id="KW-1185">Reference proteome</keyword>
<dbReference type="InterPro" id="IPR011055">
    <property type="entry name" value="Dup_hybrid_motif"/>
</dbReference>
<evidence type="ECO:0000259" key="8">
    <source>
        <dbReference type="Pfam" id="PF01551"/>
    </source>
</evidence>
<dbReference type="InterPro" id="IPR050570">
    <property type="entry name" value="Cell_wall_metabolism_enzyme"/>
</dbReference>
<dbReference type="Gene3D" id="2.70.70.10">
    <property type="entry name" value="Glucose Permease (Domain IIA)"/>
    <property type="match status" value="1"/>
</dbReference>
<keyword evidence="6" id="KW-0482">Metalloprotease</keyword>
<dbReference type="EC" id="3.4.24.-" evidence="9"/>
<dbReference type="PANTHER" id="PTHR21666">
    <property type="entry name" value="PEPTIDASE-RELATED"/>
    <property type="match status" value="1"/>
</dbReference>
<name>A0ABY5MQE4_9HYPH</name>
<sequence length="425" mass="45976">MPSQRKPVFGKRSEPHTVIIAHGEHIRHFTVRPWMAAAAGSMIALLSIGYLLATTYLVLRDDLIGAGMARQARLQQAYEDRISALRAQVDRITSRQLLDQQLMQRKVGELIERQEKLTQRHGRLGPVLEKASRIEGGREQAPLPTPRPEIRAGFDGGGAAVDDFVTASAYANATPAATPWPLRTAKDLDLSEADRADQLFVTINKSLRSIETEQIERIEMLTGEAYETAETIAEALQAAGIKADVAFGEEAVGGPLVAAADNAGFEVKVRELDEALSTLEHLKKTARRVPIANPLPGAAVTSTFGVRRDPILRRPAHHSGMDFRGGTGAPIRAAGAGKVVKAGWNGGYGRMIEIDHGNGLTTRYAHMSKLLVREGAHIEVGAVIGKVGSSGRSTGPHLHYEVRKNGTAINPLNFLTAGQRIDKFL</sequence>
<keyword evidence="4 9" id="KW-0378">Hydrolase</keyword>
<dbReference type="SUPFAM" id="SSF51261">
    <property type="entry name" value="Duplicated hybrid motif"/>
    <property type="match status" value="1"/>
</dbReference>
<keyword evidence="5" id="KW-0862">Zinc</keyword>
<dbReference type="Proteomes" id="UP001342418">
    <property type="component" value="Chromosome"/>
</dbReference>
<keyword evidence="3" id="KW-0479">Metal-binding</keyword>
<evidence type="ECO:0000256" key="2">
    <source>
        <dbReference type="ARBA" id="ARBA00022670"/>
    </source>
</evidence>
<protein>
    <submittedName>
        <fullName evidence="9">Murein DD-endopeptidase MepM</fullName>
        <ecNumber evidence="9">3.4.24.-</ecNumber>
    </submittedName>
</protein>
<keyword evidence="2" id="KW-0645">Protease</keyword>
<keyword evidence="7" id="KW-1133">Transmembrane helix</keyword>
<evidence type="ECO:0000256" key="6">
    <source>
        <dbReference type="ARBA" id="ARBA00023049"/>
    </source>
</evidence>
<organism evidence="9 10">
    <name type="scientific">Nitratireductor thuwali</name>
    <dbReference type="NCBI Taxonomy" id="2267699"/>
    <lineage>
        <taxon>Bacteria</taxon>
        <taxon>Pseudomonadati</taxon>
        <taxon>Pseudomonadota</taxon>
        <taxon>Alphaproteobacteria</taxon>
        <taxon>Hyphomicrobiales</taxon>
        <taxon>Phyllobacteriaceae</taxon>
        <taxon>Nitratireductor</taxon>
    </lineage>
</organism>
<evidence type="ECO:0000256" key="3">
    <source>
        <dbReference type="ARBA" id="ARBA00022723"/>
    </source>
</evidence>
<evidence type="ECO:0000313" key="10">
    <source>
        <dbReference type="Proteomes" id="UP001342418"/>
    </source>
</evidence>
<evidence type="ECO:0000256" key="7">
    <source>
        <dbReference type="SAM" id="Phobius"/>
    </source>
</evidence>
<dbReference type="EMBL" id="CP030941">
    <property type="protein sequence ID" value="UUP19345.1"/>
    <property type="molecule type" value="Genomic_DNA"/>
</dbReference>
<evidence type="ECO:0000313" key="9">
    <source>
        <dbReference type="EMBL" id="UUP19345.1"/>
    </source>
</evidence>
<evidence type="ECO:0000256" key="1">
    <source>
        <dbReference type="ARBA" id="ARBA00001947"/>
    </source>
</evidence>
<dbReference type="Pfam" id="PF01551">
    <property type="entry name" value="Peptidase_M23"/>
    <property type="match status" value="1"/>
</dbReference>
<dbReference type="PANTHER" id="PTHR21666:SF288">
    <property type="entry name" value="CELL DIVISION PROTEIN YTFB"/>
    <property type="match status" value="1"/>
</dbReference>
<dbReference type="GO" id="GO:0016787">
    <property type="term" value="F:hydrolase activity"/>
    <property type="evidence" value="ECO:0007669"/>
    <property type="project" value="UniProtKB-KW"/>
</dbReference>
<keyword evidence="7" id="KW-0472">Membrane</keyword>
<proteinExistence type="predicted"/>
<evidence type="ECO:0000256" key="4">
    <source>
        <dbReference type="ARBA" id="ARBA00022801"/>
    </source>
</evidence>
<keyword evidence="7" id="KW-0812">Transmembrane</keyword>
<gene>
    <name evidence="9" type="primary">mepM_2</name>
    <name evidence="9" type="ORF">NTH_03844</name>
</gene>
<evidence type="ECO:0000256" key="5">
    <source>
        <dbReference type="ARBA" id="ARBA00022833"/>
    </source>
</evidence>
<dbReference type="InterPro" id="IPR016047">
    <property type="entry name" value="M23ase_b-sheet_dom"/>
</dbReference>
<comment type="cofactor">
    <cofactor evidence="1">
        <name>Zn(2+)</name>
        <dbReference type="ChEBI" id="CHEBI:29105"/>
    </cofactor>
</comment>
<accession>A0ABY5MQE4</accession>
<feature type="transmembrane region" description="Helical" evidence="7">
    <location>
        <begin position="34"/>
        <end position="59"/>
    </location>
</feature>
<dbReference type="RefSeq" id="WP_338531510.1">
    <property type="nucleotide sequence ID" value="NZ_CP030941.1"/>
</dbReference>